<dbReference type="RefSeq" id="WP_381728567.1">
    <property type="nucleotide sequence ID" value="NZ_JBHVBU010000144.1"/>
</dbReference>
<sequence length="1457" mass="159867">MASGGTRRTPRSAGRDSGPGTAPGVRAARLLKELIGHQLLLLRTKQQLDEQQASDAWRELVRWQLRKDREDRKRKGQPRLPGRMTVVHPVTLQRLYSELEQPEAELGSDRQALVEAVAHLCVEPPFRGYIPGSLAGELKKAGQLLPPSRTAGGGGWAGKKELEAATSAALRAADRLNDEADVSLSQVYITRGCEERLARRLLTGLARANRAPRVELVLGEPGTGKTSLLWNLTTRLTGRSSLPDPQGGEDGETRDGAPRVHCQPLLLRADDLLLSRETTDLLTSFDGLLHQPTYRASVIVLLDSADVLLADDHGRAVCRELVDCCAEHGVPLVISCRTRDQDLLYDVLGTTPSAVQELGDFRFGGEAEHAVDAYCAHYYRDQPAARRREAYDAVIGAAVRGLPMREVVARPLTLRMLFEVYAPQVPTTEIDAAGLYDAYWTKRVAGDRRHGSVGIVDADDLSPAAEGVARIMLRDGGVAVTSAHAVRLLCTAAPRPLPVTAAAALTALHRRNVLTGSEGHDGSSARFFHQTLYEYAAGRCLVSLVNARHQPEIFEQLGRRLEATPDDFLRSVIAEQAIVQGVRDQRAARPAAADLIKQLLTSDNHYLRYTALRAYALLPSVPHAVKGVVHRFLSEAPLALVTTMMELLPTRHHTDPRRVTEDIFVILQQHQLPKVRRKALDLLCRFAGMDGKDDGRGAATAVRDLLRDLCTRPQVCADHAPGSGVPRGCCSEQTCLWSWLVGLRVQEATSHGNHAVRLVTAMASAEPDWAAARMAELLDLAEHHRSARWLWQCIPPISAHRHLSGWDALIERAAVLAEKLGNPDRIRRQNRPAAFVRKAGTAAGTVLAGPSWEANGESYESEERERQEAHVLLAAHWAETLADEPPVTVFDQLVEAGGVFSGPQMRIRARVAALGARLRTAESGVPEFLDHAVARCGVSDQIDDVAETLLPELLRSPGDEPGTRSARHWCARQLKEMGERAPGTRPHRAARFAASGLHPLPAAEIREVVKDAWDGGRGWQPDRLDRAFLVRDSATRLLAPMAATDTTGRGRESKALRRWRALEQERTRQLSRGANDWPSYGDGGTWGKPERNAVNSILHASLRDHAPAQPDLVAHALDEKVALADIPWLAKLVSQAADHPHVDIAHTLLMRHGPELADWCERLWTGQQALPDDETKKAALRLWSGLVWMRAAERPSLTAQADLLTEYLNPTQWRSGLEALARWNAHGVSELAGPEGEDGWERLDAALAPIAELPAGHSQAGRAPAAAALRFHCLCRFAPIGETVERAHMIERATEAVRVADTTTAISTTGFLVERLCLVEPSAAVTLTTLVAARTAQQGKHEGHHVKSMVHRWPHPLRHLVRATDYADLERLVRGLSGGPERMLLNVLDLAVALRRHDPVRDDALRWLADSPYLAQATMQLRNSAVRHRRTPLADPAWPEALPGADDPEYADGTLDR</sequence>
<dbReference type="EMBL" id="JBHVBU010000144">
    <property type="protein sequence ID" value="MFE7967367.1"/>
    <property type="molecule type" value="Genomic_DNA"/>
</dbReference>
<evidence type="ECO:0008006" key="4">
    <source>
        <dbReference type="Google" id="ProtNLM"/>
    </source>
</evidence>
<organism evidence="2 3">
    <name type="scientific">Streptomyces cellulosae</name>
    <dbReference type="NCBI Taxonomy" id="1968"/>
    <lineage>
        <taxon>Bacteria</taxon>
        <taxon>Bacillati</taxon>
        <taxon>Actinomycetota</taxon>
        <taxon>Actinomycetes</taxon>
        <taxon>Kitasatosporales</taxon>
        <taxon>Streptomycetaceae</taxon>
        <taxon>Streptomyces</taxon>
    </lineage>
</organism>
<feature type="region of interest" description="Disordered" evidence="1">
    <location>
        <begin position="237"/>
        <end position="258"/>
    </location>
</feature>
<dbReference type="SUPFAM" id="SSF52540">
    <property type="entry name" value="P-loop containing nucleoside triphosphate hydrolases"/>
    <property type="match status" value="1"/>
</dbReference>
<evidence type="ECO:0000256" key="1">
    <source>
        <dbReference type="SAM" id="MobiDB-lite"/>
    </source>
</evidence>
<dbReference type="InterPro" id="IPR027417">
    <property type="entry name" value="P-loop_NTPase"/>
</dbReference>
<feature type="region of interest" description="Disordered" evidence="1">
    <location>
        <begin position="1"/>
        <end position="24"/>
    </location>
</feature>
<comment type="caution">
    <text evidence="2">The sequence shown here is derived from an EMBL/GenBank/DDBJ whole genome shotgun (WGS) entry which is preliminary data.</text>
</comment>
<evidence type="ECO:0000313" key="2">
    <source>
        <dbReference type="EMBL" id="MFE7967367.1"/>
    </source>
</evidence>
<feature type="region of interest" description="Disordered" evidence="1">
    <location>
        <begin position="1434"/>
        <end position="1457"/>
    </location>
</feature>
<keyword evidence="3" id="KW-1185">Reference proteome</keyword>
<protein>
    <recommendedName>
        <fullName evidence="4">NACHT domain-containing protein</fullName>
    </recommendedName>
</protein>
<accession>A0ABW6JRQ7</accession>
<name>A0ABW6JRQ7_STRCE</name>
<evidence type="ECO:0000313" key="3">
    <source>
        <dbReference type="Proteomes" id="UP001600650"/>
    </source>
</evidence>
<dbReference type="Proteomes" id="UP001600650">
    <property type="component" value="Unassembled WGS sequence"/>
</dbReference>
<reference evidence="2 3" key="1">
    <citation type="submission" date="2024-09" db="EMBL/GenBank/DDBJ databases">
        <title>The Natural Products Discovery Center: Release of the First 8490 Sequenced Strains for Exploring Actinobacteria Biosynthetic Diversity.</title>
        <authorList>
            <person name="Kalkreuter E."/>
            <person name="Kautsar S.A."/>
            <person name="Yang D."/>
            <person name="Bader C.D."/>
            <person name="Teijaro C.N."/>
            <person name="Fluegel L."/>
            <person name="Davis C.M."/>
            <person name="Simpson J.R."/>
            <person name="Lauterbach L."/>
            <person name="Steele A.D."/>
            <person name="Gui C."/>
            <person name="Meng S."/>
            <person name="Li G."/>
            <person name="Viehrig K."/>
            <person name="Ye F."/>
            <person name="Su P."/>
            <person name="Kiefer A.F."/>
            <person name="Nichols A."/>
            <person name="Cepeda A.J."/>
            <person name="Yan W."/>
            <person name="Fan B."/>
            <person name="Jiang Y."/>
            <person name="Adhikari A."/>
            <person name="Zheng C.-J."/>
            <person name="Schuster L."/>
            <person name="Cowan T.M."/>
            <person name="Smanski M.J."/>
            <person name="Chevrette M.G."/>
            <person name="De Carvalho L.P.S."/>
            <person name="Shen B."/>
        </authorList>
    </citation>
    <scope>NUCLEOTIDE SEQUENCE [LARGE SCALE GENOMIC DNA]</scope>
    <source>
        <strain evidence="2 3">NPDC057399</strain>
    </source>
</reference>
<proteinExistence type="predicted"/>
<gene>
    <name evidence="2" type="ORF">ACFU0X_30755</name>
</gene>